<evidence type="ECO:0000256" key="1">
    <source>
        <dbReference type="SAM" id="MobiDB-lite"/>
    </source>
</evidence>
<evidence type="ECO:0000313" key="3">
    <source>
        <dbReference type="EMBL" id="MFB0835005.1"/>
    </source>
</evidence>
<name>A0ABV4UMW2_9MICC</name>
<dbReference type="Gene3D" id="1.10.287.110">
    <property type="entry name" value="DnaJ domain"/>
    <property type="match status" value="1"/>
</dbReference>
<feature type="compositionally biased region" description="Basic residues" evidence="1">
    <location>
        <begin position="88"/>
        <end position="97"/>
    </location>
</feature>
<dbReference type="InterPro" id="IPR001623">
    <property type="entry name" value="DnaJ_domain"/>
</dbReference>
<accession>A0ABV4UMW2</accession>
<proteinExistence type="predicted"/>
<gene>
    <name evidence="3" type="ORF">ACETWP_10440</name>
</gene>
<keyword evidence="4" id="KW-1185">Reference proteome</keyword>
<feature type="domain" description="J" evidence="2">
    <location>
        <begin position="2"/>
        <end position="59"/>
    </location>
</feature>
<comment type="caution">
    <text evidence="3">The sequence shown here is derived from an EMBL/GenBank/DDBJ whole genome shotgun (WGS) entry which is preliminary data.</text>
</comment>
<feature type="region of interest" description="Disordered" evidence="1">
    <location>
        <begin position="65"/>
        <end position="97"/>
    </location>
</feature>
<dbReference type="RefSeq" id="WP_373972176.1">
    <property type="nucleotide sequence ID" value="NZ_JBHDLJ010000007.1"/>
</dbReference>
<dbReference type="PROSITE" id="PS50076">
    <property type="entry name" value="DNAJ_2"/>
    <property type="match status" value="1"/>
</dbReference>
<sequence>MDHYEVIGVARTASITDINAGARDALWAGKVDQTRTRQILNAWFTLRDPQRRRAYDQQLIVEAPGLPTVTGPQPTVPVGTAPAPTLRGTHRQPRHRA</sequence>
<feature type="compositionally biased region" description="Low complexity" evidence="1">
    <location>
        <begin position="65"/>
        <end position="86"/>
    </location>
</feature>
<organism evidence="3 4">
    <name type="scientific">Arthrobacter halodurans</name>
    <dbReference type="NCBI Taxonomy" id="516699"/>
    <lineage>
        <taxon>Bacteria</taxon>
        <taxon>Bacillati</taxon>
        <taxon>Actinomycetota</taxon>
        <taxon>Actinomycetes</taxon>
        <taxon>Micrococcales</taxon>
        <taxon>Micrococcaceae</taxon>
        <taxon>Arthrobacter</taxon>
    </lineage>
</organism>
<protein>
    <recommendedName>
        <fullName evidence="2">J domain-containing protein</fullName>
    </recommendedName>
</protein>
<evidence type="ECO:0000313" key="4">
    <source>
        <dbReference type="Proteomes" id="UP001575652"/>
    </source>
</evidence>
<dbReference type="EMBL" id="JBHDLJ010000007">
    <property type="protein sequence ID" value="MFB0835005.1"/>
    <property type="molecule type" value="Genomic_DNA"/>
</dbReference>
<dbReference type="SUPFAM" id="SSF46565">
    <property type="entry name" value="Chaperone J-domain"/>
    <property type="match status" value="1"/>
</dbReference>
<dbReference type="Proteomes" id="UP001575652">
    <property type="component" value="Unassembled WGS sequence"/>
</dbReference>
<reference evidence="3 4" key="1">
    <citation type="submission" date="2024-09" db="EMBL/GenBank/DDBJ databases">
        <authorList>
            <person name="Salinas-Garcia M.A."/>
            <person name="Prieme A."/>
        </authorList>
    </citation>
    <scope>NUCLEOTIDE SEQUENCE [LARGE SCALE GENOMIC DNA]</scope>
    <source>
        <strain evidence="3 4">DSM 21081</strain>
    </source>
</reference>
<dbReference type="InterPro" id="IPR036869">
    <property type="entry name" value="J_dom_sf"/>
</dbReference>
<evidence type="ECO:0000259" key="2">
    <source>
        <dbReference type="PROSITE" id="PS50076"/>
    </source>
</evidence>